<accession>A0A0C9RQG4</accession>
<dbReference type="GO" id="GO:0005549">
    <property type="term" value="F:odorant binding"/>
    <property type="evidence" value="ECO:0007669"/>
    <property type="project" value="InterPro"/>
</dbReference>
<evidence type="ECO:0000256" key="9">
    <source>
        <dbReference type="RuleBase" id="RU351113"/>
    </source>
</evidence>
<evidence type="ECO:0000256" key="5">
    <source>
        <dbReference type="ARBA" id="ARBA00022989"/>
    </source>
</evidence>
<keyword evidence="4 9" id="KW-0552">Olfaction</keyword>
<dbReference type="GO" id="GO:0005886">
    <property type="term" value="C:plasma membrane"/>
    <property type="evidence" value="ECO:0007669"/>
    <property type="project" value="UniProtKB-SubCell"/>
</dbReference>
<dbReference type="AlphaFoldDB" id="A0A0C9RQG4"/>
<evidence type="ECO:0000256" key="4">
    <source>
        <dbReference type="ARBA" id="ARBA00022725"/>
    </source>
</evidence>
<feature type="transmembrane region" description="Helical" evidence="9">
    <location>
        <begin position="131"/>
        <end position="153"/>
    </location>
</feature>
<evidence type="ECO:0000256" key="2">
    <source>
        <dbReference type="ARBA" id="ARBA00022606"/>
    </source>
</evidence>
<dbReference type="EMBL" id="GBYB01009456">
    <property type="protein sequence ID" value="JAG79223.1"/>
    <property type="molecule type" value="Transcribed_RNA"/>
</dbReference>
<dbReference type="InterPro" id="IPR004117">
    <property type="entry name" value="7tm6_olfct_rcpt"/>
</dbReference>
<name>A0A0C9RQG4_9HYME</name>
<keyword evidence="7 9" id="KW-0675">Receptor</keyword>
<protein>
    <recommendedName>
        <fullName evidence="9">Odorant receptor</fullName>
    </recommendedName>
</protein>
<organism evidence="10">
    <name type="scientific">Fopius arisanus</name>
    <dbReference type="NCBI Taxonomy" id="64838"/>
    <lineage>
        <taxon>Eukaryota</taxon>
        <taxon>Metazoa</taxon>
        <taxon>Ecdysozoa</taxon>
        <taxon>Arthropoda</taxon>
        <taxon>Hexapoda</taxon>
        <taxon>Insecta</taxon>
        <taxon>Pterygota</taxon>
        <taxon>Neoptera</taxon>
        <taxon>Endopterygota</taxon>
        <taxon>Hymenoptera</taxon>
        <taxon>Apocrita</taxon>
        <taxon>Ichneumonoidea</taxon>
        <taxon>Braconidae</taxon>
        <taxon>Opiinae</taxon>
        <taxon>Fopius</taxon>
    </lineage>
</organism>
<dbReference type="PANTHER" id="PTHR21137">
    <property type="entry name" value="ODORANT RECEPTOR"/>
    <property type="match status" value="1"/>
</dbReference>
<feature type="transmembrane region" description="Helical" evidence="9">
    <location>
        <begin position="41"/>
        <end position="59"/>
    </location>
</feature>
<comment type="subcellular location">
    <subcellularLocation>
        <location evidence="9">Cell membrane</location>
        <topology evidence="9">Multi-pass membrane protein</topology>
    </subcellularLocation>
    <subcellularLocation>
        <location evidence="1">Membrane</location>
        <topology evidence="1">Multi-pass membrane protein</topology>
    </subcellularLocation>
</comment>
<feature type="transmembrane region" description="Helical" evidence="9">
    <location>
        <begin position="71"/>
        <end position="90"/>
    </location>
</feature>
<reference evidence="10" key="1">
    <citation type="submission" date="2015-01" db="EMBL/GenBank/DDBJ databases">
        <title>Transcriptome Assembly of Fopius arisanus.</title>
        <authorList>
            <person name="Geib S."/>
        </authorList>
    </citation>
    <scope>NUCLEOTIDE SEQUENCE</scope>
</reference>
<sequence>MNKEKKLKYNETASYAIRPYKLIAQSLGIWCMTCHNAISKIQLMIICILLVMNALSLFYELNPKCGVLIDTFTPVSVGMSASLSVIKVLSIRMNSESMLRIITSILEDWTSRAFNDDLVIIDEASQIGRRICYFQLGFAAVSTIPMFFCWLGNGEAFNPETNMTDVVRAIPLANPCFYGNLFADFYVEIYLLQIVQITVTILGNVGSDCYFFGITMLLVGQIQSFASDIEKFDSLECEQQNRQILRLVIRRHTHLIRMADHLERIFSAIIAFQVMANVYQICMAGLQILLSIRIKDGATAITFTIFISIFLVQLSIYSYAGECLSSSISYLQTCLYCCPWYQMTPNSNKDFVFIIARCGKPFHLTAGKVINMNLESYKSIIKTLGSYFSVIRAMFDE</sequence>
<dbReference type="GO" id="GO:0004984">
    <property type="term" value="F:olfactory receptor activity"/>
    <property type="evidence" value="ECO:0007669"/>
    <property type="project" value="InterPro"/>
</dbReference>
<dbReference type="GO" id="GO:0007165">
    <property type="term" value="P:signal transduction"/>
    <property type="evidence" value="ECO:0007669"/>
    <property type="project" value="UniProtKB-KW"/>
</dbReference>
<keyword evidence="2 9" id="KW-0716">Sensory transduction</keyword>
<keyword evidence="8 9" id="KW-0807">Transducer</keyword>
<proteinExistence type="inferred from homology"/>
<evidence type="ECO:0000256" key="3">
    <source>
        <dbReference type="ARBA" id="ARBA00022692"/>
    </source>
</evidence>
<keyword evidence="6 9" id="KW-0472">Membrane</keyword>
<comment type="caution">
    <text evidence="9">Lacks conserved residue(s) required for the propagation of feature annotation.</text>
</comment>
<gene>
    <name evidence="10" type="primary">Or13a_3</name>
    <name evidence="10" type="ORF">g.9456</name>
</gene>
<evidence type="ECO:0000256" key="7">
    <source>
        <dbReference type="ARBA" id="ARBA00023170"/>
    </source>
</evidence>
<feature type="transmembrane region" description="Helical" evidence="9">
    <location>
        <begin position="298"/>
        <end position="320"/>
    </location>
</feature>
<evidence type="ECO:0000256" key="6">
    <source>
        <dbReference type="ARBA" id="ARBA00023136"/>
    </source>
</evidence>
<evidence type="ECO:0000256" key="1">
    <source>
        <dbReference type="ARBA" id="ARBA00004141"/>
    </source>
</evidence>
<dbReference type="PANTHER" id="PTHR21137:SF26">
    <property type="entry name" value="ODORANT RECEPTOR 10A-RELATED"/>
    <property type="match status" value="1"/>
</dbReference>
<dbReference type="Pfam" id="PF02949">
    <property type="entry name" value="7tm_6"/>
    <property type="match status" value="1"/>
</dbReference>
<evidence type="ECO:0000256" key="8">
    <source>
        <dbReference type="ARBA" id="ARBA00023224"/>
    </source>
</evidence>
<evidence type="ECO:0000313" key="10">
    <source>
        <dbReference type="EMBL" id="JAG79223.1"/>
    </source>
</evidence>
<keyword evidence="5 9" id="KW-1133">Transmembrane helix</keyword>
<comment type="similarity">
    <text evidence="9">Belongs to the insect chemoreceptor superfamily. Heteromeric odorant receptor channel (TC 1.A.69) family.</text>
</comment>
<keyword evidence="3 9" id="KW-0812">Transmembrane</keyword>
<feature type="transmembrane region" description="Helical" evidence="9">
    <location>
        <begin position="265"/>
        <end position="286"/>
    </location>
</feature>